<keyword evidence="4" id="KW-0158">Chromosome</keyword>
<dbReference type="Proteomes" id="UP000050640">
    <property type="component" value="Unplaced"/>
</dbReference>
<name>A0A0R3RWB5_9BILA</name>
<dbReference type="SMART" id="SM00428">
    <property type="entry name" value="H3"/>
    <property type="match status" value="1"/>
</dbReference>
<dbReference type="SUPFAM" id="SSF47113">
    <property type="entry name" value="Histone-fold"/>
    <property type="match status" value="1"/>
</dbReference>
<evidence type="ECO:0000259" key="9">
    <source>
        <dbReference type="Pfam" id="PF00125"/>
    </source>
</evidence>
<dbReference type="FunFam" id="1.10.20.10:FF:000085">
    <property type="entry name" value="Histone H3.2"/>
    <property type="match status" value="1"/>
</dbReference>
<feature type="region of interest" description="Disordered" evidence="8">
    <location>
        <begin position="46"/>
        <end position="65"/>
    </location>
</feature>
<dbReference type="GO" id="GO:0003677">
    <property type="term" value="F:DNA binding"/>
    <property type="evidence" value="ECO:0007669"/>
    <property type="project" value="UniProtKB-KW"/>
</dbReference>
<dbReference type="PROSITE" id="PS00959">
    <property type="entry name" value="HISTONE_H3_2"/>
    <property type="match status" value="1"/>
</dbReference>
<evidence type="ECO:0000256" key="2">
    <source>
        <dbReference type="ARBA" id="ARBA00004286"/>
    </source>
</evidence>
<dbReference type="GO" id="GO:0000786">
    <property type="term" value="C:nucleosome"/>
    <property type="evidence" value="ECO:0007669"/>
    <property type="project" value="UniProtKB-KW"/>
</dbReference>
<evidence type="ECO:0000256" key="1">
    <source>
        <dbReference type="ARBA" id="ARBA00004123"/>
    </source>
</evidence>
<organism evidence="10 11">
    <name type="scientific">Elaeophora elaphi</name>
    <dbReference type="NCBI Taxonomy" id="1147741"/>
    <lineage>
        <taxon>Eukaryota</taxon>
        <taxon>Metazoa</taxon>
        <taxon>Ecdysozoa</taxon>
        <taxon>Nematoda</taxon>
        <taxon>Chromadorea</taxon>
        <taxon>Rhabditida</taxon>
        <taxon>Spirurina</taxon>
        <taxon>Spiruromorpha</taxon>
        <taxon>Filarioidea</taxon>
        <taxon>Onchocercidae</taxon>
        <taxon>Elaeophora</taxon>
    </lineage>
</organism>
<dbReference type="WBParaSite" id="EEL_0000644401-mRNA-1">
    <property type="protein sequence ID" value="EEL_0000644401-mRNA-1"/>
    <property type="gene ID" value="EEL_0000644401"/>
</dbReference>
<protein>
    <submittedName>
        <fullName evidence="11">Histone domain-containing protein</fullName>
    </submittedName>
</protein>
<evidence type="ECO:0000256" key="4">
    <source>
        <dbReference type="ARBA" id="ARBA00022454"/>
    </source>
</evidence>
<accession>A0A0R3RWB5</accession>
<dbReference type="CDD" id="cd22911">
    <property type="entry name" value="HFD_H3"/>
    <property type="match status" value="1"/>
</dbReference>
<comment type="subcellular location">
    <subcellularLocation>
        <location evidence="2">Chromosome</location>
    </subcellularLocation>
    <subcellularLocation>
        <location evidence="1">Nucleus</location>
    </subcellularLocation>
</comment>
<keyword evidence="7" id="KW-0544">Nucleosome core</keyword>
<evidence type="ECO:0000256" key="8">
    <source>
        <dbReference type="SAM" id="MobiDB-lite"/>
    </source>
</evidence>
<dbReference type="InterPro" id="IPR000164">
    <property type="entry name" value="Histone_H3/CENP-A"/>
</dbReference>
<evidence type="ECO:0000256" key="5">
    <source>
        <dbReference type="ARBA" id="ARBA00023125"/>
    </source>
</evidence>
<dbReference type="PANTHER" id="PTHR45810">
    <property type="entry name" value="HISTONE H3.2"/>
    <property type="match status" value="1"/>
</dbReference>
<dbReference type="InterPro" id="IPR007125">
    <property type="entry name" value="H2A/H2B/H3"/>
</dbReference>
<reference evidence="11" key="1">
    <citation type="submission" date="2017-02" db="UniProtKB">
        <authorList>
            <consortium name="WormBaseParasite"/>
        </authorList>
    </citation>
    <scope>IDENTIFICATION</scope>
</reference>
<evidence type="ECO:0000256" key="7">
    <source>
        <dbReference type="ARBA" id="ARBA00023269"/>
    </source>
</evidence>
<evidence type="ECO:0000256" key="6">
    <source>
        <dbReference type="ARBA" id="ARBA00023242"/>
    </source>
</evidence>
<dbReference type="GO" id="GO:0005634">
    <property type="term" value="C:nucleus"/>
    <property type="evidence" value="ECO:0007669"/>
    <property type="project" value="UniProtKB-SubCell"/>
</dbReference>
<keyword evidence="5" id="KW-0238">DNA-binding</keyword>
<evidence type="ECO:0000313" key="10">
    <source>
        <dbReference type="Proteomes" id="UP000050640"/>
    </source>
</evidence>
<dbReference type="STRING" id="1147741.A0A0R3RWB5"/>
<dbReference type="PRINTS" id="PR00622">
    <property type="entry name" value="HISTONEH3"/>
</dbReference>
<sequence>MKAESDDTLETNMFFPQKTDITSQLTVINIRFEKLLARQNTITEIEETSNRSGGHPRYGHKTLPYSKKRSRRYRPGMKALKEIRKYQKSTDVLLRKLPFARLVKEIANDLTNSANYRFAVEAIAALQEASEAFIVQLFENALLCSQHAKRVTLMQRDIQLVRRLFNI</sequence>
<dbReference type="AlphaFoldDB" id="A0A0R3RWB5"/>
<proteinExistence type="inferred from homology"/>
<evidence type="ECO:0000256" key="3">
    <source>
        <dbReference type="ARBA" id="ARBA00010343"/>
    </source>
</evidence>
<dbReference type="InterPro" id="IPR009072">
    <property type="entry name" value="Histone-fold"/>
</dbReference>
<dbReference type="GO" id="GO:0046982">
    <property type="term" value="F:protein heterodimerization activity"/>
    <property type="evidence" value="ECO:0007669"/>
    <property type="project" value="InterPro"/>
</dbReference>
<evidence type="ECO:0000313" key="11">
    <source>
        <dbReference type="WBParaSite" id="EEL_0000644401-mRNA-1"/>
    </source>
</evidence>
<comment type="similarity">
    <text evidence="3">Belongs to the histone H3 family.</text>
</comment>
<dbReference type="PANTHER" id="PTHR45810:SF17">
    <property type="entry name" value="HISTONE H3-LIKE CENTROMERIC PROTEIN A"/>
    <property type="match status" value="1"/>
</dbReference>
<dbReference type="Pfam" id="PF00125">
    <property type="entry name" value="Histone"/>
    <property type="match status" value="1"/>
</dbReference>
<keyword evidence="6" id="KW-0539">Nucleus</keyword>
<dbReference type="GO" id="GO:0030527">
    <property type="term" value="F:structural constituent of chromatin"/>
    <property type="evidence" value="ECO:0007669"/>
    <property type="project" value="InterPro"/>
</dbReference>
<feature type="domain" description="Core Histone H2A/H2B/H3" evidence="9">
    <location>
        <begin position="76"/>
        <end position="164"/>
    </location>
</feature>
<dbReference type="Gene3D" id="1.10.20.10">
    <property type="entry name" value="Histone, subunit A"/>
    <property type="match status" value="1"/>
</dbReference>
<keyword evidence="10" id="KW-1185">Reference proteome</keyword>